<proteinExistence type="predicted"/>
<dbReference type="KEGG" id="bct:GEM_3559"/>
<protein>
    <submittedName>
        <fullName evidence="1">Porin</fullName>
    </submittedName>
</protein>
<name>A0A9W3PAW9_BURCE</name>
<dbReference type="AlphaFoldDB" id="A0A9W3PAW9"/>
<organism evidence="1 2">
    <name type="scientific">Burkholderia cepacia GG4</name>
    <dbReference type="NCBI Taxonomy" id="1009846"/>
    <lineage>
        <taxon>Bacteria</taxon>
        <taxon>Pseudomonadati</taxon>
        <taxon>Pseudomonadota</taxon>
        <taxon>Betaproteobacteria</taxon>
        <taxon>Burkholderiales</taxon>
        <taxon>Burkholderiaceae</taxon>
        <taxon>Burkholderia</taxon>
        <taxon>Burkholderia cepacia complex</taxon>
    </lineage>
</organism>
<accession>A0A9W3PAW9</accession>
<sequence length="125" mass="13416">MAVGTQHLARLLCLRDQAPVCSEFFPFCGRVTPRWAVTAAVFYIHVDEGSDDASHDPGSHAMLYALGTTYNLTTCTFLCGTVAHVGNSKNGNFPVFATARDSSSPTRPNMGEGQTGAYVGMIHVF</sequence>
<dbReference type="InterPro" id="IPR023614">
    <property type="entry name" value="Porin_dom_sf"/>
</dbReference>
<dbReference type="EMBL" id="CP003775">
    <property type="protein sequence ID" value="AFQ49950.1"/>
    <property type="molecule type" value="Genomic_DNA"/>
</dbReference>
<dbReference type="RefSeq" id="WP_014898724.1">
    <property type="nucleotide sequence ID" value="NC_018514.1"/>
</dbReference>
<evidence type="ECO:0000313" key="2">
    <source>
        <dbReference type="Proteomes" id="UP000032866"/>
    </source>
</evidence>
<reference evidence="1 2" key="1">
    <citation type="journal article" date="2012" name="J. Bacteriol.">
        <title>Complete Genome Sequence of Burkholderia sp. Strain GG4, a Betaproteobacterium That Reduces 3-Oxo-N-Acylhomoserine Lactones and Produces Different N-Acylhomoserine Lactones.</title>
        <authorList>
            <person name="Hong K.W."/>
            <person name="Koh C.L."/>
            <person name="Sam C.K."/>
            <person name="Yin W.F."/>
            <person name="Chan K.G."/>
        </authorList>
    </citation>
    <scope>NUCLEOTIDE SEQUENCE [LARGE SCALE GENOMIC DNA]</scope>
    <source>
        <strain evidence="1 2">GG4</strain>
    </source>
</reference>
<gene>
    <name evidence="1" type="ORF">GEM_3559</name>
</gene>
<dbReference type="Proteomes" id="UP000032866">
    <property type="component" value="Chromosome 2"/>
</dbReference>
<evidence type="ECO:0000313" key="1">
    <source>
        <dbReference type="EMBL" id="AFQ49950.1"/>
    </source>
</evidence>
<dbReference type="Gene3D" id="2.40.160.10">
    <property type="entry name" value="Porin"/>
    <property type="match status" value="1"/>
</dbReference>
<dbReference type="SUPFAM" id="SSF56935">
    <property type="entry name" value="Porins"/>
    <property type="match status" value="1"/>
</dbReference>